<evidence type="ECO:0000256" key="1">
    <source>
        <dbReference type="ARBA" id="ARBA00022553"/>
    </source>
</evidence>
<dbReference type="RefSeq" id="WP_004193126.1">
    <property type="nucleotide sequence ID" value="NZ_CM000832.1"/>
</dbReference>
<dbReference type="GO" id="GO:0000160">
    <property type="term" value="P:phosphorelay signal transduction system"/>
    <property type="evidence" value="ECO:0007669"/>
    <property type="project" value="InterPro"/>
</dbReference>
<dbReference type="PROSITE" id="PS50043">
    <property type="entry name" value="HTH_LUXR_2"/>
    <property type="match status" value="1"/>
</dbReference>
<evidence type="ECO:0000256" key="3">
    <source>
        <dbReference type="PROSITE-ProRule" id="PRU00169"/>
    </source>
</evidence>
<dbReference type="Gene3D" id="3.40.50.2300">
    <property type="match status" value="1"/>
</dbReference>
<dbReference type="CDD" id="cd17535">
    <property type="entry name" value="REC_NarL-like"/>
    <property type="match status" value="1"/>
</dbReference>
<dbReference type="PROSITE" id="PS50110">
    <property type="entry name" value="RESPONSE_REGULATORY"/>
    <property type="match status" value="1"/>
</dbReference>
<dbReference type="HOGENOM" id="CLU_000445_90_1_4"/>
<dbReference type="PRINTS" id="PR00038">
    <property type="entry name" value="HTHLUXR"/>
</dbReference>
<feature type="domain" description="Response regulatory" evidence="5">
    <location>
        <begin position="10"/>
        <end position="130"/>
    </location>
</feature>
<evidence type="ECO:0000256" key="2">
    <source>
        <dbReference type="ARBA" id="ARBA00023125"/>
    </source>
</evidence>
<protein>
    <submittedName>
        <fullName evidence="6">DNA-binding response regulator, LuxR family</fullName>
    </submittedName>
</protein>
<dbReference type="Pfam" id="PF00196">
    <property type="entry name" value="GerE"/>
    <property type="match status" value="1"/>
</dbReference>
<dbReference type="EMBL" id="CM000832">
    <property type="protein sequence ID" value="EET07326.1"/>
    <property type="molecule type" value="Genomic_DNA"/>
</dbReference>
<dbReference type="InterPro" id="IPR001789">
    <property type="entry name" value="Sig_transdc_resp-reg_receiver"/>
</dbReference>
<name>A0A0E1W4Y1_BURPE</name>
<dbReference type="InterPro" id="IPR000792">
    <property type="entry name" value="Tscrpt_reg_LuxR_C"/>
</dbReference>
<dbReference type="AlphaFoldDB" id="A0A0E1W4Y1"/>
<dbReference type="Proteomes" id="UP000001812">
    <property type="component" value="Chromosome I"/>
</dbReference>
<dbReference type="PANTHER" id="PTHR43214">
    <property type="entry name" value="TWO-COMPONENT RESPONSE REGULATOR"/>
    <property type="match status" value="1"/>
</dbReference>
<dbReference type="Pfam" id="PF00072">
    <property type="entry name" value="Response_reg"/>
    <property type="match status" value="1"/>
</dbReference>
<dbReference type="GO" id="GO:0003677">
    <property type="term" value="F:DNA binding"/>
    <property type="evidence" value="ECO:0007669"/>
    <property type="project" value="UniProtKB-KW"/>
</dbReference>
<dbReference type="InterPro" id="IPR058245">
    <property type="entry name" value="NreC/VraR/RcsB-like_REC"/>
</dbReference>
<dbReference type="InterPro" id="IPR016032">
    <property type="entry name" value="Sig_transdc_resp-reg_C-effctor"/>
</dbReference>
<dbReference type="CDD" id="cd06170">
    <property type="entry name" value="LuxR_C_like"/>
    <property type="match status" value="1"/>
</dbReference>
<dbReference type="Gene3D" id="1.10.10.10">
    <property type="entry name" value="Winged helix-like DNA-binding domain superfamily/Winged helix DNA-binding domain"/>
    <property type="match status" value="1"/>
</dbReference>
<organism evidence="6">
    <name type="scientific">Burkholderia pseudomallei 1710a</name>
    <dbReference type="NCBI Taxonomy" id="320371"/>
    <lineage>
        <taxon>Bacteria</taxon>
        <taxon>Pseudomonadati</taxon>
        <taxon>Pseudomonadota</taxon>
        <taxon>Betaproteobacteria</taxon>
        <taxon>Burkholderiales</taxon>
        <taxon>Burkholderiaceae</taxon>
        <taxon>Burkholderia</taxon>
        <taxon>pseudomallei group</taxon>
    </lineage>
</organism>
<dbReference type="SMART" id="SM00448">
    <property type="entry name" value="REC"/>
    <property type="match status" value="1"/>
</dbReference>
<gene>
    <name evidence="6" type="ORF">BURPS1710A_2572</name>
</gene>
<feature type="modified residue" description="4-aspartylphosphate" evidence="3">
    <location>
        <position position="61"/>
    </location>
</feature>
<dbReference type="PANTHER" id="PTHR43214:SF17">
    <property type="entry name" value="TRANSCRIPTIONAL REGULATORY PROTEIN RCSB"/>
    <property type="match status" value="1"/>
</dbReference>
<keyword evidence="1 3" id="KW-0597">Phosphoprotein</keyword>
<dbReference type="InterPro" id="IPR011006">
    <property type="entry name" value="CheY-like_superfamily"/>
</dbReference>
<accession>A0A0E1W4Y1</accession>
<evidence type="ECO:0000259" key="4">
    <source>
        <dbReference type="PROSITE" id="PS50043"/>
    </source>
</evidence>
<proteinExistence type="predicted"/>
<evidence type="ECO:0000313" key="6">
    <source>
        <dbReference type="EMBL" id="EET07326.1"/>
    </source>
</evidence>
<dbReference type="InterPro" id="IPR039420">
    <property type="entry name" value="WalR-like"/>
</dbReference>
<dbReference type="SUPFAM" id="SSF52172">
    <property type="entry name" value="CheY-like"/>
    <property type="match status" value="1"/>
</dbReference>
<reference evidence="6" key="1">
    <citation type="submission" date="2009-05" db="EMBL/GenBank/DDBJ databases">
        <authorList>
            <person name="Harkins D.M."/>
            <person name="DeShazer D."/>
            <person name="Woods D.E."/>
            <person name="Brinkac L.M."/>
            <person name="Brown K.A."/>
            <person name="Hung G.C."/>
            <person name="Tuanyok A."/>
            <person name="Zhang B."/>
            <person name="Nierman W.C."/>
        </authorList>
    </citation>
    <scope>NUCLEOTIDE SEQUENCE [LARGE SCALE GENOMIC DNA]</scope>
    <source>
        <strain evidence="6">1710a</strain>
    </source>
</reference>
<dbReference type="InterPro" id="IPR036388">
    <property type="entry name" value="WH-like_DNA-bd_sf"/>
</dbReference>
<evidence type="ECO:0000259" key="5">
    <source>
        <dbReference type="PROSITE" id="PS50110"/>
    </source>
</evidence>
<dbReference type="GO" id="GO:0006355">
    <property type="term" value="P:regulation of DNA-templated transcription"/>
    <property type="evidence" value="ECO:0007669"/>
    <property type="project" value="InterPro"/>
</dbReference>
<feature type="domain" description="HTH luxR-type" evidence="4">
    <location>
        <begin position="154"/>
        <end position="219"/>
    </location>
</feature>
<sequence length="221" mass="23861">MSNVALHTRKVVVADDHPIVLRAVTDYVNSLPGFHVVASVSSGDALLSAMREQEVNLVVTDFTMHQANDDKDGLRLISHLMRAYERTPIIVFTMLTNSGVISQLCRMGVAGLVGKEEEIAELGRVCVSVARGVSQSLSPGMAHRLAAVGSIRPGEAAFNALTPKELEVVRLFTGGMSLTDIARTLNRSLGTVSTQKRSAMRKLHVDTNVDLINCAREQGLL</sequence>
<dbReference type="SUPFAM" id="SSF46894">
    <property type="entry name" value="C-terminal effector domain of the bipartite response regulators"/>
    <property type="match status" value="1"/>
</dbReference>
<dbReference type="SMART" id="SM00421">
    <property type="entry name" value="HTH_LUXR"/>
    <property type="match status" value="1"/>
</dbReference>
<keyword evidence="2 6" id="KW-0238">DNA-binding</keyword>
<dbReference type="GeneID" id="93060350"/>